<feature type="domain" description="Arm DNA-binding" evidence="1">
    <location>
        <begin position="12"/>
        <end position="97"/>
    </location>
</feature>
<evidence type="ECO:0000259" key="1">
    <source>
        <dbReference type="Pfam" id="PF17293"/>
    </source>
</evidence>
<evidence type="ECO:0000313" key="2">
    <source>
        <dbReference type="EMBL" id="SHF49614.1"/>
    </source>
</evidence>
<dbReference type="EMBL" id="FQUX01000004">
    <property type="protein sequence ID" value="SHF49614.1"/>
    <property type="molecule type" value="Genomic_DNA"/>
</dbReference>
<dbReference type="InterPro" id="IPR035386">
    <property type="entry name" value="Arm-DNA-bind_5"/>
</dbReference>
<reference evidence="3" key="1">
    <citation type="submission" date="2016-11" db="EMBL/GenBank/DDBJ databases">
        <authorList>
            <person name="Varghese N."/>
            <person name="Submissions S."/>
        </authorList>
    </citation>
    <scope>NUCLEOTIDE SEQUENCE [LARGE SCALE GENOMIC DNA]</scope>
    <source>
        <strain evidence="3">DSM 17539</strain>
    </source>
</reference>
<evidence type="ECO:0000313" key="3">
    <source>
        <dbReference type="Proteomes" id="UP000184406"/>
    </source>
</evidence>
<organism evidence="2 3">
    <name type="scientific">Arenibacter palladensis</name>
    <dbReference type="NCBI Taxonomy" id="237373"/>
    <lineage>
        <taxon>Bacteria</taxon>
        <taxon>Pseudomonadati</taxon>
        <taxon>Bacteroidota</taxon>
        <taxon>Flavobacteriia</taxon>
        <taxon>Flavobacteriales</taxon>
        <taxon>Flavobacteriaceae</taxon>
        <taxon>Arenibacter</taxon>
    </lineage>
</organism>
<protein>
    <recommendedName>
        <fullName evidence="1">Arm DNA-binding domain-containing protein</fullName>
    </recommendedName>
</protein>
<gene>
    <name evidence="2" type="ORF">SAMN03080594_104373</name>
</gene>
<accession>A0A1M5C4B7</accession>
<dbReference type="Proteomes" id="UP000184406">
    <property type="component" value="Unassembled WGS sequence"/>
</dbReference>
<dbReference type="RefSeq" id="WP_072862678.1">
    <property type="nucleotide sequence ID" value="NZ_FQUX01000004.1"/>
</dbReference>
<keyword evidence="3" id="KW-1185">Reference proteome</keyword>
<name>A0A1M5C4B7_9FLAO</name>
<dbReference type="AlphaFoldDB" id="A0A1M5C4B7"/>
<proteinExistence type="predicted"/>
<dbReference type="Pfam" id="PF17293">
    <property type="entry name" value="Arm-DNA-bind_5"/>
    <property type="match status" value="1"/>
</dbReference>
<sequence length="124" mass="14410">MRTNQTFTVIFFTRKSRSIQNLLSIYVRITILGKRAEISLKRNIETVKWDADKGRGKGNSEEIRILNSYLDQVRSKLMQCHNQLIQEDKIISSNAIKLRFLGEDSVTKSLLDLTNITMRTWSMS</sequence>